<dbReference type="EMBL" id="BJNG01000034">
    <property type="protein sequence ID" value="GEC21416.1"/>
    <property type="molecule type" value="Genomic_DNA"/>
</dbReference>
<dbReference type="AlphaFoldDB" id="A0A4Y3WVK9"/>
<sequence length="153" mass="16784">MTIGTRLTEVENQIAQAIDAHPDGAIVRSLPGMGTTLAAEFLAAAGGLERFPTPGALASAAGLAPVLQQSGKMNYQRRSYAGNRALKRVFYQSSFCALQHDELSRTFYDRKRKEGKRHHQALIALARRRINVLHAMLRTRTEFHRPTTGAAAA</sequence>
<accession>A0A4Y3WVK9</accession>
<evidence type="ECO:0000313" key="3">
    <source>
        <dbReference type="Proteomes" id="UP000320338"/>
    </source>
</evidence>
<dbReference type="GO" id="GO:0003677">
    <property type="term" value="F:DNA binding"/>
    <property type="evidence" value="ECO:0007669"/>
    <property type="project" value="InterPro"/>
</dbReference>
<dbReference type="InterPro" id="IPR047650">
    <property type="entry name" value="Transpos_IS110"/>
</dbReference>
<reference evidence="2 3" key="1">
    <citation type="submission" date="2019-06" db="EMBL/GenBank/DDBJ databases">
        <title>Whole genome shotgun sequence of Pseudonocardia hydrocarbonoxydans NBRC 14498.</title>
        <authorList>
            <person name="Hosoyama A."/>
            <person name="Uohara A."/>
            <person name="Ohji S."/>
            <person name="Ichikawa N."/>
        </authorList>
    </citation>
    <scope>NUCLEOTIDE SEQUENCE [LARGE SCALE GENOMIC DNA]</scope>
    <source>
        <strain evidence="2 3">NBRC 14498</strain>
    </source>
</reference>
<dbReference type="Proteomes" id="UP000320338">
    <property type="component" value="Unassembled WGS sequence"/>
</dbReference>
<gene>
    <name evidence="2" type="ORF">PHY01_36990</name>
</gene>
<dbReference type="PANTHER" id="PTHR33055:SF3">
    <property type="entry name" value="PUTATIVE TRANSPOSASE FOR IS117-RELATED"/>
    <property type="match status" value="1"/>
</dbReference>
<keyword evidence="3" id="KW-1185">Reference proteome</keyword>
<protein>
    <recommendedName>
        <fullName evidence="1">Transposase IS116/IS110/IS902 C-terminal domain-containing protein</fullName>
    </recommendedName>
</protein>
<dbReference type="PANTHER" id="PTHR33055">
    <property type="entry name" value="TRANSPOSASE FOR INSERTION SEQUENCE ELEMENT IS1111A"/>
    <property type="match status" value="1"/>
</dbReference>
<name>A0A4Y3WVK9_9PSEU</name>
<dbReference type="GO" id="GO:0004803">
    <property type="term" value="F:transposase activity"/>
    <property type="evidence" value="ECO:0007669"/>
    <property type="project" value="InterPro"/>
</dbReference>
<comment type="caution">
    <text evidence="2">The sequence shown here is derived from an EMBL/GenBank/DDBJ whole genome shotgun (WGS) entry which is preliminary data.</text>
</comment>
<dbReference type="GO" id="GO:0006313">
    <property type="term" value="P:DNA transposition"/>
    <property type="evidence" value="ECO:0007669"/>
    <property type="project" value="InterPro"/>
</dbReference>
<evidence type="ECO:0000259" key="1">
    <source>
        <dbReference type="Pfam" id="PF02371"/>
    </source>
</evidence>
<proteinExistence type="predicted"/>
<dbReference type="RefSeq" id="WP_218030218.1">
    <property type="nucleotide sequence ID" value="NZ_BAAARZ010000005.1"/>
</dbReference>
<feature type="domain" description="Transposase IS116/IS110/IS902 C-terminal" evidence="1">
    <location>
        <begin position="26"/>
        <end position="108"/>
    </location>
</feature>
<organism evidence="2 3">
    <name type="scientific">Pseudonocardia hydrocarbonoxydans</name>
    <dbReference type="NCBI Taxonomy" id="76726"/>
    <lineage>
        <taxon>Bacteria</taxon>
        <taxon>Bacillati</taxon>
        <taxon>Actinomycetota</taxon>
        <taxon>Actinomycetes</taxon>
        <taxon>Pseudonocardiales</taxon>
        <taxon>Pseudonocardiaceae</taxon>
        <taxon>Pseudonocardia</taxon>
    </lineage>
</organism>
<dbReference type="InterPro" id="IPR003346">
    <property type="entry name" value="Transposase_20"/>
</dbReference>
<dbReference type="Pfam" id="PF02371">
    <property type="entry name" value="Transposase_20"/>
    <property type="match status" value="1"/>
</dbReference>
<evidence type="ECO:0000313" key="2">
    <source>
        <dbReference type="EMBL" id="GEC21416.1"/>
    </source>
</evidence>